<protein>
    <submittedName>
        <fullName evidence="2">Uncharacterized protein</fullName>
    </submittedName>
</protein>
<reference evidence="2" key="1">
    <citation type="submission" date="2023-10" db="EMBL/GenBank/DDBJ databases">
        <authorList>
            <person name="Chen Y."/>
            <person name="Shah S."/>
            <person name="Dougan E. K."/>
            <person name="Thang M."/>
            <person name="Chan C."/>
        </authorList>
    </citation>
    <scope>NUCLEOTIDE SEQUENCE [LARGE SCALE GENOMIC DNA]</scope>
</reference>
<comment type="caution">
    <text evidence="2">The sequence shown here is derived from an EMBL/GenBank/DDBJ whole genome shotgun (WGS) entry which is preliminary data.</text>
</comment>
<proteinExistence type="predicted"/>
<evidence type="ECO:0000313" key="2">
    <source>
        <dbReference type="EMBL" id="CAK0807277.1"/>
    </source>
</evidence>
<dbReference type="Proteomes" id="UP001189429">
    <property type="component" value="Unassembled WGS sequence"/>
</dbReference>
<feature type="compositionally biased region" description="Low complexity" evidence="1">
    <location>
        <begin position="165"/>
        <end position="180"/>
    </location>
</feature>
<name>A0ABN9QPD7_9DINO</name>
<accession>A0ABN9QPD7</accession>
<keyword evidence="3" id="KW-1185">Reference proteome</keyword>
<sequence length="260" mass="28833">MSPALSRDALKAKLRAKAKAAKGLQRGRNRMLDRIIFEADTMDDLGAENRYLKIQLVSDQMSPALSRDALKAKLRAKAKAAKGLQRGRNRMLDRIIFEADTMDDLGAENRYLKIQLVYIYIYIKLMRFNQENAKLQTAADKQAAKETELKKKRNAAESKVKSLLAAKAKGKGTKPQGPATVKGHAKGTQPKGAKRTETVSMAPKDPHELRRMMARISSPTLPKYSIAREQGSLIEADSGGTVHSVETNVGKRRGECLKYP</sequence>
<feature type="region of interest" description="Disordered" evidence="1">
    <location>
        <begin position="165"/>
        <end position="207"/>
    </location>
</feature>
<organism evidence="2 3">
    <name type="scientific">Prorocentrum cordatum</name>
    <dbReference type="NCBI Taxonomy" id="2364126"/>
    <lineage>
        <taxon>Eukaryota</taxon>
        <taxon>Sar</taxon>
        <taxon>Alveolata</taxon>
        <taxon>Dinophyceae</taxon>
        <taxon>Prorocentrales</taxon>
        <taxon>Prorocentraceae</taxon>
        <taxon>Prorocentrum</taxon>
    </lineage>
</organism>
<gene>
    <name evidence="2" type="ORF">PCOR1329_LOCUS13201</name>
</gene>
<evidence type="ECO:0000256" key="1">
    <source>
        <dbReference type="SAM" id="MobiDB-lite"/>
    </source>
</evidence>
<dbReference type="EMBL" id="CAUYUJ010003891">
    <property type="protein sequence ID" value="CAK0807277.1"/>
    <property type="molecule type" value="Genomic_DNA"/>
</dbReference>
<evidence type="ECO:0000313" key="3">
    <source>
        <dbReference type="Proteomes" id="UP001189429"/>
    </source>
</evidence>